<evidence type="ECO:0000256" key="1">
    <source>
        <dbReference type="ARBA" id="ARBA00004138"/>
    </source>
</evidence>
<evidence type="ECO:0000256" key="2">
    <source>
        <dbReference type="ARBA" id="ARBA00009415"/>
    </source>
</evidence>
<dbReference type="GO" id="GO:0042073">
    <property type="term" value="P:intraciliary transport"/>
    <property type="evidence" value="ECO:0007669"/>
    <property type="project" value="TreeGrafter"/>
</dbReference>
<protein>
    <submittedName>
        <fullName evidence="5">Intraflagellar transport protein 57-like protein</fullName>
    </submittedName>
</protein>
<comment type="subcellular location">
    <subcellularLocation>
        <location evidence="1">Cell projection</location>
        <location evidence="1">Cilium</location>
    </subcellularLocation>
</comment>
<evidence type="ECO:0000313" key="5">
    <source>
        <dbReference type="EMBL" id="JAC54322.1"/>
    </source>
</evidence>
<keyword evidence="4" id="KW-0966">Cell projection</keyword>
<evidence type="ECO:0000256" key="3">
    <source>
        <dbReference type="ARBA" id="ARBA00023069"/>
    </source>
</evidence>
<evidence type="ECO:0000256" key="4">
    <source>
        <dbReference type="ARBA" id="ARBA00023273"/>
    </source>
</evidence>
<dbReference type="AlphaFoldDB" id="A0A034WJ08"/>
<dbReference type="EMBL" id="GAKP01004630">
    <property type="protein sequence ID" value="JAC54322.1"/>
    <property type="molecule type" value="Transcribed_RNA"/>
</dbReference>
<proteinExistence type="inferred from homology"/>
<gene>
    <name evidence="5" type="primary">IFT57</name>
</gene>
<dbReference type="PANTHER" id="PTHR16011">
    <property type="entry name" value="IFT57/HIPPI"/>
    <property type="match status" value="1"/>
</dbReference>
<name>A0A034WJ08_BACDO</name>
<keyword evidence="5" id="KW-0282">Flagellum</keyword>
<dbReference type="GO" id="GO:0005794">
    <property type="term" value="C:Golgi apparatus"/>
    <property type="evidence" value="ECO:0007669"/>
    <property type="project" value="TreeGrafter"/>
</dbReference>
<dbReference type="OrthoDB" id="423881at2759"/>
<dbReference type="Pfam" id="PF10498">
    <property type="entry name" value="IFT57"/>
    <property type="match status" value="1"/>
</dbReference>
<comment type="similarity">
    <text evidence="2">Belongs to the IFT57 family.</text>
</comment>
<dbReference type="InterPro" id="IPR019530">
    <property type="entry name" value="Intra-flagellar_transport_57"/>
</dbReference>
<dbReference type="GO" id="GO:0005815">
    <property type="term" value="C:microtubule organizing center"/>
    <property type="evidence" value="ECO:0007669"/>
    <property type="project" value="TreeGrafter"/>
</dbReference>
<sequence>MQGDKVNSQESNYLPVTTFQSDDLLEKLKMLNYEKQLLNEYKMKPLSRFYFVKSFNPGEQFFMFTLICWWLCRKLGKEMDRPQEFDDPNTVIAKIVQILDEMDVPVDFPPNKLIRGAGPICLNVLDILATQATKVAQIAYNRPHIAQEDEVATDYLEDNAEIILEKLEDEQNAALSDDSDMEVNGGGAFKNLNWVNRTRRADRNHNIDLPDDNAATERFTDQQQWRQEFERVLPQLKVYVKADARDWRTHFSQIESLKASIDECSEDTQSQLKKLHSEFTFSLDKIESREKHLNNELQSFIRQFKEISIELSNVQHAQTQVETDTEALMTQLNAVIQENDIKKSEMERRGQSMSDGSSVVNIKKAINKLKEDTAHLHLEVALLVHGIDQDIMRQAGSFTETDSGYETATVKTF</sequence>
<dbReference type="GO" id="GO:0005929">
    <property type="term" value="C:cilium"/>
    <property type="evidence" value="ECO:0007669"/>
    <property type="project" value="UniProtKB-SubCell"/>
</dbReference>
<dbReference type="GO" id="GO:1905515">
    <property type="term" value="P:non-motile cilium assembly"/>
    <property type="evidence" value="ECO:0007669"/>
    <property type="project" value="TreeGrafter"/>
</dbReference>
<organism evidence="5">
    <name type="scientific">Bactrocera dorsalis</name>
    <name type="common">Oriental fruit fly</name>
    <name type="synonym">Dacus dorsalis</name>
    <dbReference type="NCBI Taxonomy" id="27457"/>
    <lineage>
        <taxon>Eukaryota</taxon>
        <taxon>Metazoa</taxon>
        <taxon>Ecdysozoa</taxon>
        <taxon>Arthropoda</taxon>
        <taxon>Hexapoda</taxon>
        <taxon>Insecta</taxon>
        <taxon>Pterygota</taxon>
        <taxon>Neoptera</taxon>
        <taxon>Endopterygota</taxon>
        <taxon>Diptera</taxon>
        <taxon>Brachycera</taxon>
        <taxon>Muscomorpha</taxon>
        <taxon>Tephritoidea</taxon>
        <taxon>Tephritidae</taxon>
        <taxon>Bactrocera</taxon>
        <taxon>Bactrocera</taxon>
    </lineage>
</organism>
<keyword evidence="3" id="KW-0969">Cilium</keyword>
<dbReference type="PANTHER" id="PTHR16011:SF0">
    <property type="entry name" value="INTRAFLAGELLAR TRANSPORT PROTEIN 57 HOMOLOG"/>
    <property type="match status" value="1"/>
</dbReference>
<dbReference type="GO" id="GO:0030992">
    <property type="term" value="C:intraciliary transport particle B"/>
    <property type="evidence" value="ECO:0007669"/>
    <property type="project" value="TreeGrafter"/>
</dbReference>
<accession>A0A034WJ08</accession>
<reference evidence="5" key="1">
    <citation type="journal article" date="2014" name="BMC Genomics">
        <title>Characterizing the developmental transcriptome of the oriental fruit fly, Bactrocera dorsalis (Diptera: Tephritidae) through comparative genomic analysis with Drosophila melanogaster utilizing modENCODE datasets.</title>
        <authorList>
            <person name="Geib S.M."/>
            <person name="Calla B."/>
            <person name="Hall B."/>
            <person name="Hou S."/>
            <person name="Manoukis N.C."/>
        </authorList>
    </citation>
    <scope>NUCLEOTIDE SEQUENCE</scope>
    <source>
        <strain evidence="5">Punador</strain>
    </source>
</reference>